<feature type="chain" id="PRO_5047186950" evidence="1">
    <location>
        <begin position="28"/>
        <end position="247"/>
    </location>
</feature>
<comment type="caution">
    <text evidence="2">The sequence shown here is derived from an EMBL/GenBank/DDBJ whole genome shotgun (WGS) entry which is preliminary data.</text>
</comment>
<dbReference type="Proteomes" id="UP001596989">
    <property type="component" value="Unassembled WGS sequence"/>
</dbReference>
<keyword evidence="3" id="KW-1185">Reference proteome</keyword>
<organism evidence="2 3">
    <name type="scientific">Paenibacillus chungangensis</name>
    <dbReference type="NCBI Taxonomy" id="696535"/>
    <lineage>
        <taxon>Bacteria</taxon>
        <taxon>Bacillati</taxon>
        <taxon>Bacillota</taxon>
        <taxon>Bacilli</taxon>
        <taxon>Bacillales</taxon>
        <taxon>Paenibacillaceae</taxon>
        <taxon>Paenibacillus</taxon>
    </lineage>
</organism>
<protein>
    <submittedName>
        <fullName evidence="2">Uncharacterized protein</fullName>
    </submittedName>
</protein>
<gene>
    <name evidence="2" type="ORF">ACFQ2I_08105</name>
</gene>
<evidence type="ECO:0000256" key="1">
    <source>
        <dbReference type="SAM" id="SignalP"/>
    </source>
</evidence>
<evidence type="ECO:0000313" key="2">
    <source>
        <dbReference type="EMBL" id="MFD0959351.1"/>
    </source>
</evidence>
<feature type="signal peptide" evidence="1">
    <location>
        <begin position="1"/>
        <end position="27"/>
    </location>
</feature>
<keyword evidence="1" id="KW-0732">Signal</keyword>
<dbReference type="PROSITE" id="PS51257">
    <property type="entry name" value="PROKAR_LIPOPROTEIN"/>
    <property type="match status" value="1"/>
</dbReference>
<sequence length="247" mass="28012">MRYRRLIRITTAAVSLAFLFFASGCSAFGGKRTADQWLSLAYSGLAATDQYHFTGSLSMEVASGVMLEPHTFHGKVENHRNMTIQSDQAAGMTYDWEPLQIMKRLNESNPSVQFAPEREGHTQDNATVTLLVEEVPSDTKARWEQHLKGEMEQLAEKGGSAAGTMGEQQRLWEEEWERSWDELEGMLSSLQAKAEYLLVIDKRSMLPLKMEEVTTFSYEHHGKPTVESRHTSVRLDAFDGTYRQTVQ</sequence>
<proteinExistence type="predicted"/>
<evidence type="ECO:0000313" key="3">
    <source>
        <dbReference type="Proteomes" id="UP001596989"/>
    </source>
</evidence>
<name>A0ABW3HPB4_9BACL</name>
<dbReference type="RefSeq" id="WP_377563457.1">
    <property type="nucleotide sequence ID" value="NZ_JBHTJZ010000009.1"/>
</dbReference>
<dbReference type="EMBL" id="JBHTJZ010000009">
    <property type="protein sequence ID" value="MFD0959351.1"/>
    <property type="molecule type" value="Genomic_DNA"/>
</dbReference>
<reference evidence="3" key="1">
    <citation type="journal article" date="2019" name="Int. J. Syst. Evol. Microbiol.">
        <title>The Global Catalogue of Microorganisms (GCM) 10K type strain sequencing project: providing services to taxonomists for standard genome sequencing and annotation.</title>
        <authorList>
            <consortium name="The Broad Institute Genomics Platform"/>
            <consortium name="The Broad Institute Genome Sequencing Center for Infectious Disease"/>
            <person name="Wu L."/>
            <person name="Ma J."/>
        </authorList>
    </citation>
    <scope>NUCLEOTIDE SEQUENCE [LARGE SCALE GENOMIC DNA]</scope>
    <source>
        <strain evidence="3">CCUG 59129</strain>
    </source>
</reference>
<accession>A0ABW3HPB4</accession>